<accession>A0A7T8JUA3</accession>
<protein>
    <submittedName>
        <fullName evidence="1">NADPH:adrenodoxin oxidoreductase_ mitochondrial</fullName>
    </submittedName>
</protein>
<dbReference type="EMBL" id="CP045907">
    <property type="protein sequence ID" value="QQP35288.1"/>
    <property type="molecule type" value="Genomic_DNA"/>
</dbReference>
<evidence type="ECO:0000313" key="2">
    <source>
        <dbReference type="Proteomes" id="UP000595437"/>
    </source>
</evidence>
<keyword evidence="2" id="KW-1185">Reference proteome</keyword>
<gene>
    <name evidence="1" type="ORF">FKW44_023461</name>
</gene>
<name>A0A7T8JUA3_CALRO</name>
<sequence>METDEVERIESGLVITSIGYKSIAPPEGIPFDERRGIIPNVDGRVDNDGLYVSGWLGTGPKALLWTP</sequence>
<evidence type="ECO:0000313" key="1">
    <source>
        <dbReference type="EMBL" id="QQP35288.1"/>
    </source>
</evidence>
<organism evidence="1 2">
    <name type="scientific">Caligus rogercresseyi</name>
    <name type="common">Sea louse</name>
    <dbReference type="NCBI Taxonomy" id="217165"/>
    <lineage>
        <taxon>Eukaryota</taxon>
        <taxon>Metazoa</taxon>
        <taxon>Ecdysozoa</taxon>
        <taxon>Arthropoda</taxon>
        <taxon>Crustacea</taxon>
        <taxon>Multicrustacea</taxon>
        <taxon>Hexanauplia</taxon>
        <taxon>Copepoda</taxon>
        <taxon>Siphonostomatoida</taxon>
        <taxon>Caligidae</taxon>
        <taxon>Caligus</taxon>
    </lineage>
</organism>
<dbReference type="Proteomes" id="UP000595437">
    <property type="component" value="Chromosome 18"/>
</dbReference>
<proteinExistence type="predicted"/>
<reference evidence="2" key="1">
    <citation type="submission" date="2021-01" db="EMBL/GenBank/DDBJ databases">
        <title>Caligus Genome Assembly.</title>
        <authorList>
            <person name="Gallardo-Escarate C."/>
        </authorList>
    </citation>
    <scope>NUCLEOTIDE SEQUENCE [LARGE SCALE GENOMIC DNA]</scope>
</reference>
<dbReference type="OrthoDB" id="333024at2759"/>
<dbReference type="AlphaFoldDB" id="A0A7T8JUA3"/>
<dbReference type="Gene3D" id="3.40.50.720">
    <property type="entry name" value="NAD(P)-binding Rossmann-like Domain"/>
    <property type="match status" value="1"/>
</dbReference>